<dbReference type="KEGG" id="camu:CA2015_3015"/>
<dbReference type="RefSeq" id="WP_048642636.1">
    <property type="nucleotide sequence ID" value="NZ_CP012040.1"/>
</dbReference>
<keyword evidence="1" id="KW-1133">Transmembrane helix</keyword>
<dbReference type="STRING" id="320787.CA2015_3015"/>
<dbReference type="InterPro" id="IPR025250">
    <property type="entry name" value="DUF4199"/>
</dbReference>
<dbReference type="OrthoDB" id="660361at2"/>
<accession>A0A0H4PDU3</accession>
<reference evidence="2 3" key="1">
    <citation type="submission" date="2015-07" db="EMBL/GenBank/DDBJ databases">
        <authorList>
            <person name="Kim K.M."/>
        </authorList>
    </citation>
    <scope>NUCLEOTIDE SEQUENCE [LARGE SCALE GENOMIC DNA]</scope>
    <source>
        <strain evidence="2 3">KCTC 12363</strain>
    </source>
</reference>
<dbReference type="EMBL" id="CP012040">
    <property type="protein sequence ID" value="AKP52419.1"/>
    <property type="molecule type" value="Genomic_DNA"/>
</dbReference>
<organism evidence="2 3">
    <name type="scientific">Cyclobacterium amurskyense</name>
    <dbReference type="NCBI Taxonomy" id="320787"/>
    <lineage>
        <taxon>Bacteria</taxon>
        <taxon>Pseudomonadati</taxon>
        <taxon>Bacteroidota</taxon>
        <taxon>Cytophagia</taxon>
        <taxon>Cytophagales</taxon>
        <taxon>Cyclobacteriaceae</taxon>
        <taxon>Cyclobacterium</taxon>
    </lineage>
</organism>
<feature type="transmembrane region" description="Helical" evidence="1">
    <location>
        <begin position="39"/>
        <end position="58"/>
    </location>
</feature>
<protein>
    <submittedName>
        <fullName evidence="2">Membrane protein</fullName>
    </submittedName>
</protein>
<keyword evidence="3" id="KW-1185">Reference proteome</keyword>
<keyword evidence="1" id="KW-0812">Transmembrane</keyword>
<gene>
    <name evidence="2" type="ORF">CA2015_3015</name>
</gene>
<sequence>MEQQSTSPAMAALKSGVTIGLVMLVISFLIYFIDYSLLVAAWYGFAVFVLFFGLVIYFGIQYRKEIGGFMPYGPAFQFAFVTLIVSGLISTLGNIVLYQLIDPGLSELLVKVQLENMLAMLDNFGAGDNISSDQINEMRTEMEDAFTFAGQIKGFGVSLIIYAIFSLILGAIIKKRDKSTDF</sequence>
<evidence type="ECO:0000256" key="1">
    <source>
        <dbReference type="SAM" id="Phobius"/>
    </source>
</evidence>
<dbReference type="Pfam" id="PF13858">
    <property type="entry name" value="DUF4199"/>
    <property type="match status" value="1"/>
</dbReference>
<feature type="transmembrane region" description="Helical" evidence="1">
    <location>
        <begin position="152"/>
        <end position="173"/>
    </location>
</feature>
<keyword evidence="1" id="KW-0472">Membrane</keyword>
<proteinExistence type="predicted"/>
<feature type="transmembrane region" description="Helical" evidence="1">
    <location>
        <begin position="12"/>
        <end position="33"/>
    </location>
</feature>
<dbReference type="AlphaFoldDB" id="A0A0H4PDU3"/>
<evidence type="ECO:0000313" key="2">
    <source>
        <dbReference type="EMBL" id="AKP52419.1"/>
    </source>
</evidence>
<feature type="transmembrane region" description="Helical" evidence="1">
    <location>
        <begin position="78"/>
        <end position="101"/>
    </location>
</feature>
<dbReference type="Proteomes" id="UP000036520">
    <property type="component" value="Chromosome"/>
</dbReference>
<name>A0A0H4PDU3_9BACT</name>
<evidence type="ECO:0000313" key="3">
    <source>
        <dbReference type="Proteomes" id="UP000036520"/>
    </source>
</evidence>